<evidence type="ECO:0000313" key="1">
    <source>
        <dbReference type="EMBL" id="KAK3080271.1"/>
    </source>
</evidence>
<keyword evidence="2" id="KW-1185">Reference proteome</keyword>
<name>A0ACC3DTZ5_9PEZI</name>
<comment type="caution">
    <text evidence="1">The sequence shown here is derived from an EMBL/GenBank/DDBJ whole genome shotgun (WGS) entry which is preliminary data.</text>
</comment>
<gene>
    <name evidence="1" type="ORF">LTS18_002684</name>
</gene>
<evidence type="ECO:0000313" key="2">
    <source>
        <dbReference type="Proteomes" id="UP001186974"/>
    </source>
</evidence>
<proteinExistence type="predicted"/>
<sequence length="301" mass="32711">MRPWALITPASRGIGFALTRRVLQTTRCSVVATARTELDKAREDILRDLEGVDETRLKVLRVDVTDEASMKEAASHCRSEFPTSSHHLRLALTVPGILHPEKSPAKIDADDALQTFRVNTLGPLLLVKHFSPFLPSKRGKDFPTASSASASASNSSSSSKDEEVDRDDGSGELDGLNLSHAVWAVMSARVGSISDNALGGWYSYRASKAAVNQLVKTFDNHLKTASGERAMAVGLHPGTVRTGLSKEFWGNVKEGKLFEGEWVAGRLLSLLTGRHLEAGVKEIGVEGRGRCWDWKGEEVPP</sequence>
<dbReference type="EMBL" id="JAWDJW010000647">
    <property type="protein sequence ID" value="KAK3080271.1"/>
    <property type="molecule type" value="Genomic_DNA"/>
</dbReference>
<dbReference type="Proteomes" id="UP001186974">
    <property type="component" value="Unassembled WGS sequence"/>
</dbReference>
<protein>
    <submittedName>
        <fullName evidence="1">Uncharacterized protein</fullName>
    </submittedName>
</protein>
<organism evidence="1 2">
    <name type="scientific">Coniosporium uncinatum</name>
    <dbReference type="NCBI Taxonomy" id="93489"/>
    <lineage>
        <taxon>Eukaryota</taxon>
        <taxon>Fungi</taxon>
        <taxon>Dikarya</taxon>
        <taxon>Ascomycota</taxon>
        <taxon>Pezizomycotina</taxon>
        <taxon>Dothideomycetes</taxon>
        <taxon>Dothideomycetes incertae sedis</taxon>
        <taxon>Coniosporium</taxon>
    </lineage>
</organism>
<reference evidence="1" key="1">
    <citation type="submission" date="2024-09" db="EMBL/GenBank/DDBJ databases">
        <title>Black Yeasts Isolated from many extreme environments.</title>
        <authorList>
            <person name="Coleine C."/>
            <person name="Stajich J.E."/>
            <person name="Selbmann L."/>
        </authorList>
    </citation>
    <scope>NUCLEOTIDE SEQUENCE</scope>
    <source>
        <strain evidence="1">CCFEE 5737</strain>
    </source>
</reference>
<accession>A0ACC3DTZ5</accession>